<dbReference type="NCBIfam" id="TIGR01730">
    <property type="entry name" value="RND_mfp"/>
    <property type="match status" value="1"/>
</dbReference>
<dbReference type="Pfam" id="PF25954">
    <property type="entry name" value="Beta-barrel_RND_2"/>
    <property type="match status" value="1"/>
</dbReference>
<comment type="similarity">
    <text evidence="1">Belongs to the membrane fusion protein (MFP) (TC 8.A.1) family.</text>
</comment>
<dbReference type="SUPFAM" id="SSF111369">
    <property type="entry name" value="HlyD-like secretion proteins"/>
    <property type="match status" value="1"/>
</dbReference>
<keyword evidence="2" id="KW-0175">Coiled coil</keyword>
<name>A0ABX2AY41_9BACT</name>
<gene>
    <name evidence="4" type="ORF">HPS55_09615</name>
</gene>
<comment type="caution">
    <text evidence="4">The sequence shown here is derived from an EMBL/GenBank/DDBJ whole genome shotgun (WGS) entry which is preliminary data.</text>
</comment>
<evidence type="ECO:0000256" key="1">
    <source>
        <dbReference type="ARBA" id="ARBA00009477"/>
    </source>
</evidence>
<accession>A0ABX2AY41</accession>
<evidence type="ECO:0000313" key="5">
    <source>
        <dbReference type="Proteomes" id="UP001193734"/>
    </source>
</evidence>
<dbReference type="Gene3D" id="2.40.30.170">
    <property type="match status" value="1"/>
</dbReference>
<dbReference type="Proteomes" id="UP001193734">
    <property type="component" value="Unassembled WGS sequence"/>
</dbReference>
<dbReference type="Gene3D" id="2.40.420.20">
    <property type="match status" value="1"/>
</dbReference>
<evidence type="ECO:0000259" key="3">
    <source>
        <dbReference type="Pfam" id="PF25954"/>
    </source>
</evidence>
<feature type="domain" description="CusB-like beta-barrel" evidence="3">
    <location>
        <begin position="210"/>
        <end position="282"/>
    </location>
</feature>
<reference evidence="4 5" key="1">
    <citation type="submission" date="2020-05" db="EMBL/GenBank/DDBJ databases">
        <title>Distinct polysaccharide utilization as determinants for interspecies competition between intestinal Prevotella spp.</title>
        <authorList>
            <person name="Galvez E.J.C."/>
            <person name="Iljazovic A."/>
            <person name="Strowig T."/>
        </authorList>
    </citation>
    <scope>NUCLEOTIDE SEQUENCE [LARGE SCALE GENOMIC DNA]</scope>
    <source>
        <strain evidence="4 5">PROD</strain>
    </source>
</reference>
<dbReference type="InterPro" id="IPR058792">
    <property type="entry name" value="Beta-barrel_RND_2"/>
</dbReference>
<sequence length="369" mass="40460">MKIIGTVAVAVAAIGGMAYGIYVIGHSEKADEGEDLQTAVREETVIEVDTTVLCRQTFQKQVLCNGRLAAIRRAELMCPKTGEILQSVNVKNGQRVSAGTVLAVADTRERRSALEKSQRDLEKAKVELQDKLIGLGYDGITDNVPAEVLHRAEVTSGYYSARFALRTAEQALHDCSLKAPFGGRIADLVARPYQRGDKFCTLIDDSFFDVEFKVLEAELVSVRTGTQVKVSPFVDGELSLDGTVTEINPTVDAKGLVSVKARIKNTSDRLMDGMNVKVTIENSVPDMFVVPKEAVVERDGYHVVFVYDNKTHRAVWTYVDIMYGNLTSFAITGCERKNTTVNEGDIIITSGNLNLADDTEVKIKEDRGS</sequence>
<keyword evidence="5" id="KW-1185">Reference proteome</keyword>
<protein>
    <submittedName>
        <fullName evidence="4">Efflux RND transporter periplasmic adaptor subunit</fullName>
    </submittedName>
</protein>
<dbReference type="PANTHER" id="PTHR30469:SF38">
    <property type="entry name" value="HLYD FAMILY SECRETION PROTEIN"/>
    <property type="match status" value="1"/>
</dbReference>
<dbReference type="PANTHER" id="PTHR30469">
    <property type="entry name" value="MULTIDRUG RESISTANCE PROTEIN MDTA"/>
    <property type="match status" value="1"/>
</dbReference>
<dbReference type="Gene3D" id="1.10.287.470">
    <property type="entry name" value="Helix hairpin bin"/>
    <property type="match status" value="1"/>
</dbReference>
<dbReference type="InterPro" id="IPR006143">
    <property type="entry name" value="RND_pump_MFP"/>
</dbReference>
<proteinExistence type="inferred from homology"/>
<dbReference type="Gene3D" id="2.40.50.100">
    <property type="match status" value="1"/>
</dbReference>
<feature type="coiled-coil region" evidence="2">
    <location>
        <begin position="104"/>
        <end position="131"/>
    </location>
</feature>
<evidence type="ECO:0000256" key="2">
    <source>
        <dbReference type="SAM" id="Coils"/>
    </source>
</evidence>
<dbReference type="EMBL" id="JABKKE010000015">
    <property type="protein sequence ID" value="NPE14570.1"/>
    <property type="molecule type" value="Genomic_DNA"/>
</dbReference>
<organism evidence="4 5">
    <name type="scientific">Xylanibacter rodentium</name>
    <dbReference type="NCBI Taxonomy" id="2736289"/>
    <lineage>
        <taxon>Bacteria</taxon>
        <taxon>Pseudomonadati</taxon>
        <taxon>Bacteroidota</taxon>
        <taxon>Bacteroidia</taxon>
        <taxon>Bacteroidales</taxon>
        <taxon>Prevotellaceae</taxon>
        <taxon>Xylanibacter</taxon>
    </lineage>
</organism>
<evidence type="ECO:0000313" key="4">
    <source>
        <dbReference type="EMBL" id="NPE14570.1"/>
    </source>
</evidence>